<protein>
    <submittedName>
        <fullName evidence="3">G_PROTEIN_RECEP_F1_2 domain-containing protein</fullName>
    </submittedName>
</protein>
<dbReference type="WBParaSite" id="SVE_2026100.1">
    <property type="protein sequence ID" value="SVE_2026100.1"/>
    <property type="gene ID" value="SVE_2026100"/>
</dbReference>
<feature type="transmembrane region" description="Helical" evidence="1">
    <location>
        <begin position="87"/>
        <end position="107"/>
    </location>
</feature>
<sequence length="154" mass="18006">MRITQMIILPFLVTTSLVFTVERYFAVFSSNNFQKYIALSVFIIFNIPSFMMIAGMFFQSNIQWIPDEVCTLIKIPTSSTVNQITGMMYYFVLVVPLIVGIINFFMIKRLNSQASTNLHSKSKQIENKTIFINLLFKQFNLFWTIARTYFIFLS</sequence>
<organism evidence="2 3">
    <name type="scientific">Strongyloides venezuelensis</name>
    <name type="common">Threadworm</name>
    <dbReference type="NCBI Taxonomy" id="75913"/>
    <lineage>
        <taxon>Eukaryota</taxon>
        <taxon>Metazoa</taxon>
        <taxon>Ecdysozoa</taxon>
        <taxon>Nematoda</taxon>
        <taxon>Chromadorea</taxon>
        <taxon>Rhabditida</taxon>
        <taxon>Tylenchina</taxon>
        <taxon>Panagrolaimomorpha</taxon>
        <taxon>Strongyloidoidea</taxon>
        <taxon>Strongyloididae</taxon>
        <taxon>Strongyloides</taxon>
    </lineage>
</organism>
<feature type="transmembrane region" description="Helical" evidence="1">
    <location>
        <begin position="37"/>
        <end position="58"/>
    </location>
</feature>
<proteinExistence type="predicted"/>
<keyword evidence="1" id="KW-0812">Transmembrane</keyword>
<name>A0A0K0G679_STRVS</name>
<evidence type="ECO:0000313" key="3">
    <source>
        <dbReference type="WBParaSite" id="SVE_2026100.1"/>
    </source>
</evidence>
<keyword evidence="2" id="KW-1185">Reference proteome</keyword>
<feature type="transmembrane region" description="Helical" evidence="1">
    <location>
        <begin position="6"/>
        <end position="25"/>
    </location>
</feature>
<dbReference type="Proteomes" id="UP000035680">
    <property type="component" value="Unassembled WGS sequence"/>
</dbReference>
<reference evidence="2" key="1">
    <citation type="submission" date="2014-07" db="EMBL/GenBank/DDBJ databases">
        <authorList>
            <person name="Martin A.A"/>
            <person name="De Silva N."/>
        </authorList>
    </citation>
    <scope>NUCLEOTIDE SEQUENCE</scope>
</reference>
<feature type="transmembrane region" description="Helical" evidence="1">
    <location>
        <begin position="130"/>
        <end position="152"/>
    </location>
</feature>
<dbReference type="AlphaFoldDB" id="A0A0K0G679"/>
<evidence type="ECO:0000256" key="1">
    <source>
        <dbReference type="SAM" id="Phobius"/>
    </source>
</evidence>
<accession>A0A0K0G679</accession>
<keyword evidence="1" id="KW-1133">Transmembrane helix</keyword>
<evidence type="ECO:0000313" key="2">
    <source>
        <dbReference type="Proteomes" id="UP000035680"/>
    </source>
</evidence>
<keyword evidence="1" id="KW-0472">Membrane</keyword>
<reference evidence="3" key="2">
    <citation type="submission" date="2015-08" db="UniProtKB">
        <authorList>
            <consortium name="WormBaseParasite"/>
        </authorList>
    </citation>
    <scope>IDENTIFICATION</scope>
</reference>